<accession>A0A0D0CLD6</accession>
<gene>
    <name evidence="1" type="ORF">GYMLUDRAFT_62245</name>
</gene>
<sequence length="143" mass="16181">MEDEERGQQWSTEIRLRHFQVNNLISPELVEAGRNTVRASIKPALQQVSSGAHRKICLDTATSNSFLDRYTPSYPTLLTSIALQHFVLDRHDFKIEQTWQPILHSIAEVPYAPYVILIIATEIPITEILLIPVALLPIRVNAG</sequence>
<name>A0A0D0CLD6_9AGAR</name>
<dbReference type="HOGENOM" id="CLU_1806379_0_0_1"/>
<organism evidence="1 2">
    <name type="scientific">Collybiopsis luxurians FD-317 M1</name>
    <dbReference type="NCBI Taxonomy" id="944289"/>
    <lineage>
        <taxon>Eukaryota</taxon>
        <taxon>Fungi</taxon>
        <taxon>Dikarya</taxon>
        <taxon>Basidiomycota</taxon>
        <taxon>Agaricomycotina</taxon>
        <taxon>Agaricomycetes</taxon>
        <taxon>Agaricomycetidae</taxon>
        <taxon>Agaricales</taxon>
        <taxon>Marasmiineae</taxon>
        <taxon>Omphalotaceae</taxon>
        <taxon>Collybiopsis</taxon>
        <taxon>Collybiopsis luxurians</taxon>
    </lineage>
</organism>
<evidence type="ECO:0000313" key="2">
    <source>
        <dbReference type="Proteomes" id="UP000053593"/>
    </source>
</evidence>
<dbReference type="Proteomes" id="UP000053593">
    <property type="component" value="Unassembled WGS sequence"/>
</dbReference>
<dbReference type="EMBL" id="KN834801">
    <property type="protein sequence ID" value="KIK55953.1"/>
    <property type="molecule type" value="Genomic_DNA"/>
</dbReference>
<proteinExistence type="predicted"/>
<dbReference type="AlphaFoldDB" id="A0A0D0CLD6"/>
<protein>
    <submittedName>
        <fullName evidence="1">Uncharacterized protein</fullName>
    </submittedName>
</protein>
<keyword evidence="2" id="KW-1185">Reference proteome</keyword>
<evidence type="ECO:0000313" key="1">
    <source>
        <dbReference type="EMBL" id="KIK55953.1"/>
    </source>
</evidence>
<reference evidence="1 2" key="1">
    <citation type="submission" date="2014-04" db="EMBL/GenBank/DDBJ databases">
        <title>Evolutionary Origins and Diversification of the Mycorrhizal Mutualists.</title>
        <authorList>
            <consortium name="DOE Joint Genome Institute"/>
            <consortium name="Mycorrhizal Genomics Consortium"/>
            <person name="Kohler A."/>
            <person name="Kuo A."/>
            <person name="Nagy L.G."/>
            <person name="Floudas D."/>
            <person name="Copeland A."/>
            <person name="Barry K.W."/>
            <person name="Cichocki N."/>
            <person name="Veneault-Fourrey C."/>
            <person name="LaButti K."/>
            <person name="Lindquist E.A."/>
            <person name="Lipzen A."/>
            <person name="Lundell T."/>
            <person name="Morin E."/>
            <person name="Murat C."/>
            <person name="Riley R."/>
            <person name="Ohm R."/>
            <person name="Sun H."/>
            <person name="Tunlid A."/>
            <person name="Henrissat B."/>
            <person name="Grigoriev I.V."/>
            <person name="Hibbett D.S."/>
            <person name="Martin F."/>
        </authorList>
    </citation>
    <scope>NUCLEOTIDE SEQUENCE [LARGE SCALE GENOMIC DNA]</scope>
    <source>
        <strain evidence="1 2">FD-317 M1</strain>
    </source>
</reference>